<dbReference type="EMBL" id="CP036455">
    <property type="protein sequence ID" value="QBI54380.1"/>
    <property type="molecule type" value="Genomic_DNA"/>
</dbReference>
<feature type="region of interest" description="Disordered" evidence="1">
    <location>
        <begin position="1"/>
        <end position="24"/>
    </location>
</feature>
<accession>A0A4P6Q2J9</accession>
<keyword evidence="3" id="KW-1185">Reference proteome</keyword>
<dbReference type="AlphaFoldDB" id="A0A4P6Q2J9"/>
<protein>
    <submittedName>
        <fullName evidence="2">Uncharacterized protein</fullName>
    </submittedName>
</protein>
<reference evidence="2 3" key="1">
    <citation type="submission" date="2019-02" db="EMBL/GenBank/DDBJ databases">
        <authorList>
            <person name="Khodamoradi S."/>
            <person name="Hahnke R.L."/>
            <person name="Kaempfer P."/>
            <person name="Schumann P."/>
            <person name="Rohde M."/>
            <person name="Steinert M."/>
            <person name="Luzhetskyy A."/>
            <person name="Wink J."/>
            <person name="Ruckert C."/>
        </authorList>
    </citation>
    <scope>NUCLEOTIDE SEQUENCE [LARGE SCALE GENOMIC DNA]</scope>
    <source>
        <strain evidence="2 3">M2</strain>
    </source>
</reference>
<organism evidence="2 3">
    <name type="scientific">Streptomonospora litoralis</name>
    <dbReference type="NCBI Taxonomy" id="2498135"/>
    <lineage>
        <taxon>Bacteria</taxon>
        <taxon>Bacillati</taxon>
        <taxon>Actinomycetota</taxon>
        <taxon>Actinomycetes</taxon>
        <taxon>Streptosporangiales</taxon>
        <taxon>Nocardiopsidaceae</taxon>
        <taxon>Streptomonospora</taxon>
    </lineage>
</organism>
<evidence type="ECO:0000313" key="2">
    <source>
        <dbReference type="EMBL" id="QBI54380.1"/>
    </source>
</evidence>
<evidence type="ECO:0000313" key="3">
    <source>
        <dbReference type="Proteomes" id="UP000292235"/>
    </source>
</evidence>
<dbReference type="RefSeq" id="WP_131098569.1">
    <property type="nucleotide sequence ID" value="NZ_CP036455.1"/>
</dbReference>
<evidence type="ECO:0000256" key="1">
    <source>
        <dbReference type="SAM" id="MobiDB-lite"/>
    </source>
</evidence>
<dbReference type="Proteomes" id="UP000292235">
    <property type="component" value="Chromosome"/>
</dbReference>
<dbReference type="KEGG" id="strr:EKD16_12990"/>
<proteinExistence type="predicted"/>
<sequence>MKAGRRLGKTPAELGNTTGVSGSPDIVELDDGGFAVIGVDVTEEIGVTPLSDAKCAPNERIVRIPRNTLTAAKKDIPES</sequence>
<dbReference type="OrthoDB" id="198436at2"/>
<name>A0A4P6Q2J9_9ACTN</name>
<gene>
    <name evidence="2" type="ORF">EKD16_12990</name>
</gene>